<keyword evidence="4" id="KW-0479">Metal-binding</keyword>
<evidence type="ECO:0000256" key="5">
    <source>
        <dbReference type="ARBA" id="ARBA00023008"/>
    </source>
</evidence>
<dbReference type="EMBL" id="CP095071">
    <property type="protein sequence ID" value="UOQ86440.1"/>
    <property type="molecule type" value="Genomic_DNA"/>
</dbReference>
<feature type="domain" description="HMA" evidence="7">
    <location>
        <begin position="2"/>
        <end position="68"/>
    </location>
</feature>
<reference evidence="8 9" key="1">
    <citation type="submission" date="2022-04" db="EMBL/GenBank/DDBJ databases">
        <title>Gracilibacillus sp. isolated from saltern.</title>
        <authorList>
            <person name="Won M."/>
            <person name="Lee C.-M."/>
            <person name="Woen H.-Y."/>
            <person name="Kwon S.-W."/>
        </authorList>
    </citation>
    <scope>NUCLEOTIDE SEQUENCE [LARGE SCALE GENOMIC DNA]</scope>
    <source>
        <strain evidence="8 9">SSPM10-3</strain>
    </source>
</reference>
<dbReference type="CDD" id="cd00371">
    <property type="entry name" value="HMA"/>
    <property type="match status" value="1"/>
</dbReference>
<gene>
    <name evidence="8" type="primary">copZ</name>
    <name evidence="8" type="ORF">MUN87_06010</name>
</gene>
<keyword evidence="9" id="KW-1185">Reference proteome</keyword>
<evidence type="ECO:0000256" key="2">
    <source>
        <dbReference type="ARBA" id="ARBA00015313"/>
    </source>
</evidence>
<dbReference type="PROSITE" id="PS01047">
    <property type="entry name" value="HMA_1"/>
    <property type="match status" value="1"/>
</dbReference>
<keyword evidence="6" id="KW-0143">Chaperone</keyword>
<keyword evidence="5" id="KW-0186">Copper</keyword>
<dbReference type="SUPFAM" id="SSF55008">
    <property type="entry name" value="HMA, heavy metal-associated domain"/>
    <property type="match status" value="1"/>
</dbReference>
<keyword evidence="3" id="KW-0963">Cytoplasm</keyword>
<proteinExistence type="predicted"/>
<evidence type="ECO:0000259" key="7">
    <source>
        <dbReference type="PROSITE" id="PS50846"/>
    </source>
</evidence>
<sequence>MEQTTLQVQGMTCGHCKASVEGALTELKGITTAEVDLDKGTVDVSFDEKEVSVEAMEDAIEEQGYDIQ</sequence>
<organism evidence="8 9">
    <name type="scientific">Gracilibacillus salinarum</name>
    <dbReference type="NCBI Taxonomy" id="2932255"/>
    <lineage>
        <taxon>Bacteria</taxon>
        <taxon>Bacillati</taxon>
        <taxon>Bacillota</taxon>
        <taxon>Bacilli</taxon>
        <taxon>Bacillales</taxon>
        <taxon>Bacillaceae</taxon>
        <taxon>Gracilibacillus</taxon>
    </lineage>
</organism>
<comment type="subcellular location">
    <subcellularLocation>
        <location evidence="1">Cytoplasm</location>
    </subcellularLocation>
</comment>
<dbReference type="InterPro" id="IPR006121">
    <property type="entry name" value="HMA_dom"/>
</dbReference>
<dbReference type="NCBIfam" id="TIGR00003">
    <property type="entry name" value="copper ion binding protein"/>
    <property type="match status" value="1"/>
</dbReference>
<evidence type="ECO:0000256" key="6">
    <source>
        <dbReference type="ARBA" id="ARBA00023186"/>
    </source>
</evidence>
<dbReference type="InterPro" id="IPR000428">
    <property type="entry name" value="Cu-bd"/>
</dbReference>
<dbReference type="RefSeq" id="WP_244746806.1">
    <property type="nucleotide sequence ID" value="NZ_CP095071.1"/>
</dbReference>
<dbReference type="PRINTS" id="PR00944">
    <property type="entry name" value="CUEXPORT"/>
</dbReference>
<dbReference type="InterPro" id="IPR006122">
    <property type="entry name" value="HMA_Cu_ion-bd"/>
</dbReference>
<dbReference type="PANTHER" id="PTHR46594:SF4">
    <property type="entry name" value="P-TYPE CATION-TRANSPORTING ATPASE"/>
    <property type="match status" value="1"/>
</dbReference>
<accession>A0ABY4GQ11</accession>
<dbReference type="InterPro" id="IPR017969">
    <property type="entry name" value="Heavy-metal-associated_CS"/>
</dbReference>
<protein>
    <recommendedName>
        <fullName evidence="2">Copper chaperone CopZ</fullName>
    </recommendedName>
</protein>
<dbReference type="PROSITE" id="PS50846">
    <property type="entry name" value="HMA_2"/>
    <property type="match status" value="1"/>
</dbReference>
<evidence type="ECO:0000313" key="8">
    <source>
        <dbReference type="EMBL" id="UOQ86440.1"/>
    </source>
</evidence>
<dbReference type="PANTHER" id="PTHR46594">
    <property type="entry name" value="P-TYPE CATION-TRANSPORTING ATPASE"/>
    <property type="match status" value="1"/>
</dbReference>
<evidence type="ECO:0000313" key="9">
    <source>
        <dbReference type="Proteomes" id="UP000831537"/>
    </source>
</evidence>
<name>A0ABY4GQ11_9BACI</name>
<dbReference type="Gene3D" id="3.30.70.100">
    <property type="match status" value="1"/>
</dbReference>
<dbReference type="Pfam" id="PF00403">
    <property type="entry name" value="HMA"/>
    <property type="match status" value="1"/>
</dbReference>
<dbReference type="InterPro" id="IPR049740">
    <property type="entry name" value="CopZ"/>
</dbReference>
<evidence type="ECO:0000256" key="4">
    <source>
        <dbReference type="ARBA" id="ARBA00022723"/>
    </source>
</evidence>
<dbReference type="Proteomes" id="UP000831537">
    <property type="component" value="Chromosome"/>
</dbReference>
<dbReference type="InterPro" id="IPR036163">
    <property type="entry name" value="HMA_dom_sf"/>
</dbReference>
<evidence type="ECO:0000256" key="1">
    <source>
        <dbReference type="ARBA" id="ARBA00004496"/>
    </source>
</evidence>
<dbReference type="NCBIfam" id="NF033795">
    <property type="entry name" value="chaper_CopZ_Bs"/>
    <property type="match status" value="1"/>
</dbReference>
<evidence type="ECO:0000256" key="3">
    <source>
        <dbReference type="ARBA" id="ARBA00022490"/>
    </source>
</evidence>